<dbReference type="InterPro" id="IPR005146">
    <property type="entry name" value="B3/B4_tRNA-bd"/>
</dbReference>
<organism evidence="15 16">
    <name type="scientific">candidate division WOR-1 bacterium RIFOXYC2_FULL_46_14</name>
    <dbReference type="NCBI Taxonomy" id="1802587"/>
    <lineage>
        <taxon>Bacteria</taxon>
        <taxon>Bacillati</taxon>
        <taxon>Saganbacteria</taxon>
    </lineage>
</organism>
<comment type="caution">
    <text evidence="15">The sequence shown here is derived from an EMBL/GenBank/DDBJ whole genome shotgun (WGS) entry which is preliminary data.</text>
</comment>
<dbReference type="InterPro" id="IPR020825">
    <property type="entry name" value="Phe-tRNA_synthase-like_B3/B4"/>
</dbReference>
<feature type="domain" description="B5" evidence="14">
    <location>
        <begin position="279"/>
        <end position="346"/>
    </location>
</feature>
<dbReference type="PROSITE" id="PS51447">
    <property type="entry name" value="FDX_ACB"/>
    <property type="match status" value="1"/>
</dbReference>
<evidence type="ECO:0000256" key="7">
    <source>
        <dbReference type="ARBA" id="ARBA00022840"/>
    </source>
</evidence>
<dbReference type="SUPFAM" id="SSF56037">
    <property type="entry name" value="PheT/TilS domain"/>
    <property type="match status" value="1"/>
</dbReference>
<evidence type="ECO:0000256" key="5">
    <source>
        <dbReference type="ARBA" id="ARBA00022723"/>
    </source>
</evidence>
<dbReference type="SMART" id="SM00874">
    <property type="entry name" value="B5"/>
    <property type="match status" value="1"/>
</dbReference>
<dbReference type="InterPro" id="IPR009061">
    <property type="entry name" value="DNA-bd_dom_put_sf"/>
</dbReference>
<dbReference type="GO" id="GO:0009328">
    <property type="term" value="C:phenylalanine-tRNA ligase complex"/>
    <property type="evidence" value="ECO:0007669"/>
    <property type="project" value="TreeGrafter"/>
</dbReference>
<dbReference type="Pfam" id="PF03147">
    <property type="entry name" value="FDX-ACB"/>
    <property type="match status" value="1"/>
</dbReference>
<dbReference type="FunFam" id="3.50.40.10:FF:000001">
    <property type="entry name" value="Phenylalanine--tRNA ligase beta subunit"/>
    <property type="match status" value="1"/>
</dbReference>
<dbReference type="NCBIfam" id="TIGR00472">
    <property type="entry name" value="pheT_bact"/>
    <property type="match status" value="1"/>
</dbReference>
<dbReference type="GO" id="GO:0003723">
    <property type="term" value="F:RNA binding"/>
    <property type="evidence" value="ECO:0007669"/>
    <property type="project" value="InterPro"/>
</dbReference>
<dbReference type="InterPro" id="IPR036690">
    <property type="entry name" value="Fdx_antiC-bd_sf"/>
</dbReference>
<evidence type="ECO:0000256" key="1">
    <source>
        <dbReference type="ARBA" id="ARBA00008653"/>
    </source>
</evidence>
<dbReference type="SUPFAM" id="SSF54991">
    <property type="entry name" value="Anticodon-binding domain of PheRS"/>
    <property type="match status" value="1"/>
</dbReference>
<dbReference type="PANTHER" id="PTHR10947:SF0">
    <property type="entry name" value="PHENYLALANINE--TRNA LIGASE BETA SUBUNIT"/>
    <property type="match status" value="1"/>
</dbReference>
<evidence type="ECO:0000256" key="3">
    <source>
        <dbReference type="ARBA" id="ARBA00022490"/>
    </source>
</evidence>
<dbReference type="SMART" id="SM00873">
    <property type="entry name" value="B3_4"/>
    <property type="match status" value="1"/>
</dbReference>
<keyword evidence="7 12" id="KW-0067">ATP-binding</keyword>
<dbReference type="EC" id="6.1.1.20" evidence="12"/>
<evidence type="ECO:0000259" key="14">
    <source>
        <dbReference type="PROSITE" id="PS51483"/>
    </source>
</evidence>
<feature type="binding site" evidence="12">
    <location>
        <position position="333"/>
    </location>
    <ligand>
        <name>Mg(2+)</name>
        <dbReference type="ChEBI" id="CHEBI:18420"/>
        <note>shared with alpha subunit</note>
    </ligand>
</feature>
<dbReference type="CDD" id="cd00769">
    <property type="entry name" value="PheRS_beta_core"/>
    <property type="match status" value="1"/>
</dbReference>
<dbReference type="GO" id="GO:0000287">
    <property type="term" value="F:magnesium ion binding"/>
    <property type="evidence" value="ECO:0007669"/>
    <property type="project" value="UniProtKB-UniRule"/>
</dbReference>
<evidence type="ECO:0000256" key="8">
    <source>
        <dbReference type="ARBA" id="ARBA00022842"/>
    </source>
</evidence>
<protein>
    <recommendedName>
        <fullName evidence="12">Phenylalanine--tRNA ligase beta subunit</fullName>
        <ecNumber evidence="12">6.1.1.20</ecNumber>
    </recommendedName>
    <alternativeName>
        <fullName evidence="12">Phenylalanyl-tRNA synthetase beta subunit</fullName>
        <shortName evidence="12">PheRS</shortName>
    </alternativeName>
</protein>
<dbReference type="Proteomes" id="UP000179242">
    <property type="component" value="Unassembled WGS sequence"/>
</dbReference>
<keyword evidence="6 12" id="KW-0547">Nucleotide-binding</keyword>
<gene>
    <name evidence="12" type="primary">pheT</name>
    <name evidence="15" type="ORF">A2438_08380</name>
</gene>
<dbReference type="InterPro" id="IPR045060">
    <property type="entry name" value="Phe-tRNA-ligase_IIc_bsu"/>
</dbReference>
<name>A0A1F4U3P2_UNCSA</name>
<dbReference type="HAMAP" id="MF_00283">
    <property type="entry name" value="Phe_tRNA_synth_beta1"/>
    <property type="match status" value="1"/>
</dbReference>
<dbReference type="SUPFAM" id="SSF55681">
    <property type="entry name" value="Class II aaRS and biotin synthetases"/>
    <property type="match status" value="1"/>
</dbReference>
<evidence type="ECO:0000256" key="10">
    <source>
        <dbReference type="ARBA" id="ARBA00023146"/>
    </source>
</evidence>
<dbReference type="PANTHER" id="PTHR10947">
    <property type="entry name" value="PHENYLALANYL-TRNA SYNTHETASE BETA CHAIN AND LEUCINE-RICH REPEAT-CONTAINING PROTEIN 47"/>
    <property type="match status" value="1"/>
</dbReference>
<evidence type="ECO:0000256" key="12">
    <source>
        <dbReference type="HAMAP-Rule" id="MF_00283"/>
    </source>
</evidence>
<dbReference type="Gene3D" id="3.50.40.10">
    <property type="entry name" value="Phenylalanyl-trna Synthetase, Chain B, domain 3"/>
    <property type="match status" value="1"/>
</dbReference>
<comment type="subunit">
    <text evidence="2 12">Tetramer of two alpha and two beta subunits.</text>
</comment>
<proteinExistence type="inferred from homology"/>
<evidence type="ECO:0000313" key="15">
    <source>
        <dbReference type="EMBL" id="OGC39556.1"/>
    </source>
</evidence>
<dbReference type="Pfam" id="PF17759">
    <property type="entry name" value="tRNA_synthFbeta"/>
    <property type="match status" value="1"/>
</dbReference>
<dbReference type="InterPro" id="IPR004532">
    <property type="entry name" value="Phe-tRNA-ligase_IIc_bsu_bact"/>
</dbReference>
<dbReference type="EMBL" id="MEUJ01000008">
    <property type="protein sequence ID" value="OGC39556.1"/>
    <property type="molecule type" value="Genomic_DNA"/>
</dbReference>
<dbReference type="InterPro" id="IPR005121">
    <property type="entry name" value="Fdx_antiC-bd"/>
</dbReference>
<comment type="subcellular location">
    <subcellularLocation>
        <location evidence="12">Cytoplasm</location>
    </subcellularLocation>
</comment>
<comment type="catalytic activity">
    <reaction evidence="11 12">
        <text>tRNA(Phe) + L-phenylalanine + ATP = L-phenylalanyl-tRNA(Phe) + AMP + diphosphate + H(+)</text>
        <dbReference type="Rhea" id="RHEA:19413"/>
        <dbReference type="Rhea" id="RHEA-COMP:9668"/>
        <dbReference type="Rhea" id="RHEA-COMP:9699"/>
        <dbReference type="ChEBI" id="CHEBI:15378"/>
        <dbReference type="ChEBI" id="CHEBI:30616"/>
        <dbReference type="ChEBI" id="CHEBI:33019"/>
        <dbReference type="ChEBI" id="CHEBI:58095"/>
        <dbReference type="ChEBI" id="CHEBI:78442"/>
        <dbReference type="ChEBI" id="CHEBI:78531"/>
        <dbReference type="ChEBI" id="CHEBI:456215"/>
        <dbReference type="EC" id="6.1.1.20"/>
    </reaction>
</comment>
<keyword evidence="10 12" id="KW-0030">Aminoacyl-tRNA synthetase</keyword>
<feature type="binding site" evidence="12">
    <location>
        <position position="334"/>
    </location>
    <ligand>
        <name>Mg(2+)</name>
        <dbReference type="ChEBI" id="CHEBI:18420"/>
        <note>shared with alpha subunit</note>
    </ligand>
</feature>
<dbReference type="InterPro" id="IPR041616">
    <property type="entry name" value="PheRS_beta_core"/>
</dbReference>
<keyword evidence="3 12" id="KW-0963">Cytoplasm</keyword>
<dbReference type="Gene3D" id="3.30.56.10">
    <property type="match status" value="2"/>
</dbReference>
<comment type="similarity">
    <text evidence="1 12">Belongs to the phenylalanyl-tRNA synthetase beta subunit family. Type 1 subfamily.</text>
</comment>
<feature type="binding site" evidence="12">
    <location>
        <position position="324"/>
    </location>
    <ligand>
        <name>Mg(2+)</name>
        <dbReference type="ChEBI" id="CHEBI:18420"/>
        <note>shared with alpha subunit</note>
    </ligand>
</feature>
<evidence type="ECO:0000256" key="4">
    <source>
        <dbReference type="ARBA" id="ARBA00022598"/>
    </source>
</evidence>
<evidence type="ECO:0000256" key="2">
    <source>
        <dbReference type="ARBA" id="ARBA00011209"/>
    </source>
</evidence>
<accession>A0A1F4U3P2</accession>
<dbReference type="Gene3D" id="3.30.930.10">
    <property type="entry name" value="Bira Bifunctional Protein, Domain 2"/>
    <property type="match status" value="1"/>
</dbReference>
<dbReference type="SMART" id="SM00896">
    <property type="entry name" value="FDX-ACB"/>
    <property type="match status" value="1"/>
</dbReference>
<dbReference type="InterPro" id="IPR045864">
    <property type="entry name" value="aa-tRNA-synth_II/BPL/LPL"/>
</dbReference>
<comment type="cofactor">
    <cofactor evidence="12">
        <name>Mg(2+)</name>
        <dbReference type="ChEBI" id="CHEBI:18420"/>
    </cofactor>
    <text evidence="12">Binds 2 magnesium ions per tetramer.</text>
</comment>
<dbReference type="Pfam" id="PF03483">
    <property type="entry name" value="B3_4"/>
    <property type="match status" value="1"/>
</dbReference>
<feature type="binding site" evidence="12">
    <location>
        <position position="330"/>
    </location>
    <ligand>
        <name>Mg(2+)</name>
        <dbReference type="ChEBI" id="CHEBI:18420"/>
        <note>shared with alpha subunit</note>
    </ligand>
</feature>
<reference evidence="15 16" key="1">
    <citation type="journal article" date="2016" name="Nat. Commun.">
        <title>Thousands of microbial genomes shed light on interconnected biogeochemical processes in an aquifer system.</title>
        <authorList>
            <person name="Anantharaman K."/>
            <person name="Brown C.T."/>
            <person name="Hug L.A."/>
            <person name="Sharon I."/>
            <person name="Castelle C.J."/>
            <person name="Probst A.J."/>
            <person name="Thomas B.C."/>
            <person name="Singh A."/>
            <person name="Wilkins M.J."/>
            <person name="Karaoz U."/>
            <person name="Brodie E.L."/>
            <person name="Williams K.H."/>
            <person name="Hubbard S.S."/>
            <person name="Banfield J.F."/>
        </authorList>
    </citation>
    <scope>NUCLEOTIDE SEQUENCE [LARGE SCALE GENOMIC DNA]</scope>
</reference>
<evidence type="ECO:0000313" key="16">
    <source>
        <dbReference type="Proteomes" id="UP000179242"/>
    </source>
</evidence>
<dbReference type="Pfam" id="PF03484">
    <property type="entry name" value="B5"/>
    <property type="match status" value="1"/>
</dbReference>
<dbReference type="AlphaFoldDB" id="A0A1F4U3P2"/>
<dbReference type="GO" id="GO:0004826">
    <property type="term" value="F:phenylalanine-tRNA ligase activity"/>
    <property type="evidence" value="ECO:0007669"/>
    <property type="project" value="UniProtKB-UniRule"/>
</dbReference>
<evidence type="ECO:0000256" key="11">
    <source>
        <dbReference type="ARBA" id="ARBA00049255"/>
    </source>
</evidence>
<dbReference type="Gene3D" id="3.30.70.380">
    <property type="entry name" value="Ferrodoxin-fold anticodon-binding domain"/>
    <property type="match status" value="1"/>
</dbReference>
<feature type="domain" description="FDX-ACB" evidence="13">
    <location>
        <begin position="553"/>
        <end position="638"/>
    </location>
</feature>
<dbReference type="GO" id="GO:0006432">
    <property type="term" value="P:phenylalanyl-tRNA aminoacylation"/>
    <property type="evidence" value="ECO:0007669"/>
    <property type="project" value="UniProtKB-UniRule"/>
</dbReference>
<sequence>MKIPISWLKEYVDIKISPEELAERLTMAGTETTARGELLELDILPNRGDLQSVIGIAREIVTILDSKLHGTKYKVLSTKEKTNVPIEVKERKLCPRYMARVIKGVKIKDSPDWMKERLVACGLRPINNIVDITNYILLEYGQPLHAFDFDKVNKIVVRKAAEGETIQTLDGTEHKLDPSILVIADSTRPIAVAGIMGGKESEVSERTQNILLESAFFDPVSTNKSSQFLKLRTESSIRFGKGVDWEGVEMALHAAAALITELAEGTICDFKADKKSFEREPKIIKVRTEAVNRILGTELSKKEIDAILKRLNFLNGIPLYRAGDIEREIDVIEEIARIYGYHKIKAKLPQEIEDNPLDRLCVKTREIMAGAGLFEVQTFSILDPQYPDRLKLRDAHLRDFIKVANPLTEEESVLRTIVLPSLLKVVDHNRRHQVDDVKIFEIGKVYYKGEPHIERMMLAGALTKTDFFFTKAAVSALLNEFGSFEFKEIKTNLLNLGKSAGIVFEGEGIGWLGELAIPIARNYDFTEPVFVFELDLELLLKNAAATKKHAPLPRFPKTDRDVAFFVKEGVTHSSILAIIRQTGGNLVEEIQLFDIYNNSRAYRITYRDPSRTLKVEEVNELHTKICDALVQKLGVELRK</sequence>
<keyword evidence="9 12" id="KW-0648">Protein biosynthesis</keyword>
<keyword evidence="4 12" id="KW-0436">Ligase</keyword>
<evidence type="ECO:0000256" key="9">
    <source>
        <dbReference type="ARBA" id="ARBA00022917"/>
    </source>
</evidence>
<dbReference type="GO" id="GO:0005524">
    <property type="term" value="F:ATP binding"/>
    <property type="evidence" value="ECO:0007669"/>
    <property type="project" value="UniProtKB-UniRule"/>
</dbReference>
<evidence type="ECO:0000256" key="6">
    <source>
        <dbReference type="ARBA" id="ARBA00022741"/>
    </source>
</evidence>
<evidence type="ECO:0000259" key="13">
    <source>
        <dbReference type="PROSITE" id="PS51447"/>
    </source>
</evidence>
<dbReference type="SUPFAM" id="SSF46955">
    <property type="entry name" value="Putative DNA-binding domain"/>
    <property type="match status" value="2"/>
</dbReference>
<dbReference type="PROSITE" id="PS51483">
    <property type="entry name" value="B5"/>
    <property type="match status" value="1"/>
</dbReference>
<keyword evidence="5 12" id="KW-0479">Metal-binding</keyword>
<dbReference type="InterPro" id="IPR005147">
    <property type="entry name" value="tRNA_synthase_B5-dom"/>
</dbReference>
<keyword evidence="8 12" id="KW-0460">Magnesium</keyword>